<dbReference type="PANTHER" id="PTHR11505">
    <property type="entry name" value="L1 TRANSPOSABLE ELEMENT-RELATED"/>
    <property type="match status" value="1"/>
</dbReference>
<comment type="caution">
    <text evidence="3">The sequence shown here is derived from an EMBL/GenBank/DDBJ whole genome shotgun (WGS) entry which is preliminary data.</text>
</comment>
<reference evidence="3" key="1">
    <citation type="submission" date="2021-10" db="EMBL/GenBank/DDBJ databases">
        <title>Tropical sea cucumber genome reveals ecological adaptation and Cuvierian tubules defense mechanism.</title>
        <authorList>
            <person name="Chen T."/>
        </authorList>
    </citation>
    <scope>NUCLEOTIDE SEQUENCE</scope>
    <source>
        <strain evidence="3">Nanhai2018</strain>
        <tissue evidence="3">Muscle</tissue>
    </source>
</reference>
<protein>
    <submittedName>
        <fullName evidence="3">Uncharacterized protein</fullName>
    </submittedName>
</protein>
<keyword evidence="1" id="KW-0175">Coiled coil</keyword>
<dbReference type="Gene3D" id="3.30.70.1820">
    <property type="entry name" value="L1 transposable element, RRM domain"/>
    <property type="match status" value="1"/>
</dbReference>
<evidence type="ECO:0000313" key="3">
    <source>
        <dbReference type="EMBL" id="KAJ8025859.1"/>
    </source>
</evidence>
<dbReference type="OrthoDB" id="7395641at2759"/>
<dbReference type="AlphaFoldDB" id="A0A9Q0YS46"/>
<name>A0A9Q0YS46_HOLLE</name>
<keyword evidence="4" id="KW-1185">Reference proteome</keyword>
<evidence type="ECO:0000256" key="1">
    <source>
        <dbReference type="SAM" id="Coils"/>
    </source>
</evidence>
<feature type="coiled-coil region" evidence="1">
    <location>
        <begin position="89"/>
        <end position="123"/>
    </location>
</feature>
<feature type="compositionally biased region" description="Basic and acidic residues" evidence="2">
    <location>
        <begin position="1"/>
        <end position="15"/>
    </location>
</feature>
<dbReference type="EMBL" id="JAIZAY010000017">
    <property type="protein sequence ID" value="KAJ8025859.1"/>
    <property type="molecule type" value="Genomic_DNA"/>
</dbReference>
<gene>
    <name evidence="3" type="ORF">HOLleu_33532</name>
</gene>
<proteinExistence type="predicted"/>
<accession>A0A9Q0YS46</accession>
<evidence type="ECO:0000256" key="2">
    <source>
        <dbReference type="SAM" id="MobiDB-lite"/>
    </source>
</evidence>
<dbReference type="Proteomes" id="UP001152320">
    <property type="component" value="Chromosome 17"/>
</dbReference>
<sequence length="291" mass="33407">MSGKETRKSAKETAKKSPQVSKKSNEKPAFTPPTLRHRAFSDVNGQDQILRDLKESMDLAFTEVNKKIDSMLLNQQSILPRISTLEDTQKGLEESYNFLSSAVDDLKAEQTKMESDITVLKKDLNSLRTSQNKLKLDYEEKLRSLTEAQLKAERYSRSFNLRFGGIPEKENEEAIQEVKRVLSDYLQMEPVIENAHRIGKRSTGKPRQIIAKLLYRPQRKEILLKCRRALQDSPYFITEDLTSEDFKKKASLRHVMSAAFQEGKRPRFVNGKLFINGELYVHEDSPLAPTA</sequence>
<evidence type="ECO:0000313" key="4">
    <source>
        <dbReference type="Proteomes" id="UP001152320"/>
    </source>
</evidence>
<feature type="region of interest" description="Disordered" evidence="2">
    <location>
        <begin position="1"/>
        <end position="36"/>
    </location>
</feature>
<dbReference type="InterPro" id="IPR004244">
    <property type="entry name" value="Transposase_22"/>
</dbReference>
<organism evidence="3 4">
    <name type="scientific">Holothuria leucospilota</name>
    <name type="common">Black long sea cucumber</name>
    <name type="synonym">Mertensiothuria leucospilota</name>
    <dbReference type="NCBI Taxonomy" id="206669"/>
    <lineage>
        <taxon>Eukaryota</taxon>
        <taxon>Metazoa</taxon>
        <taxon>Echinodermata</taxon>
        <taxon>Eleutherozoa</taxon>
        <taxon>Echinozoa</taxon>
        <taxon>Holothuroidea</taxon>
        <taxon>Aspidochirotacea</taxon>
        <taxon>Aspidochirotida</taxon>
        <taxon>Holothuriidae</taxon>
        <taxon>Holothuria</taxon>
    </lineage>
</organism>